<keyword evidence="3" id="KW-1185">Reference proteome</keyword>
<sequence>MAASRQPRSTTRSTTRGTTRSTTRGTSRPTTTAEAEPRSQRSFVELDGRDRSEDYRKWAESRAAGDVLVSPALLHGQARREHVRRTLLEDHRARINNRPQGAQRKFDTLADDPFTFFRGTALLYYRDHGGTDGHLPVVLTVGDVHPENFGVMPNSDGAPFFGVNDFDEAWAAPFSYDVKRGATGFWLVARRNGLGAGKARKVVRAFVEGYLGGLRAFAEDDRSSTFQFRLDNSPPVVRDMIETAVRERTEFLRTYVDLEVSQFTPSRKRVPHTSHVEEFQAVIDRYVADNDLGTVPRPDDFFRVRDVARKKGSGTGSLGLDRYWVLLQGWGEGPERCVVLELKQARRSALYGLVPPNELTEKHEADGEEQGRRIVTAQQVHLVNGDALYGFADIDGTSFLVRERSPYKYEADTEELSGKDLRRYAEVCGQALAQPHARSDEETGILGGSAEHLILSALQPHLFVDDVVAFAEEAAERVCEDFAHFRRDHALGAFRYWDVA</sequence>
<feature type="compositionally biased region" description="Basic and acidic residues" evidence="1">
    <location>
        <begin position="35"/>
        <end position="48"/>
    </location>
</feature>
<feature type="compositionally biased region" description="Low complexity" evidence="1">
    <location>
        <begin position="7"/>
        <end position="32"/>
    </location>
</feature>
<name>A0ABW0GNJ4_9MICO</name>
<evidence type="ECO:0000313" key="3">
    <source>
        <dbReference type="Proteomes" id="UP001596122"/>
    </source>
</evidence>
<dbReference type="PANTHER" id="PTHR39441">
    <property type="entry name" value="DUF2252 DOMAIN-CONTAINING PROTEIN"/>
    <property type="match status" value="1"/>
</dbReference>
<feature type="region of interest" description="Disordered" evidence="1">
    <location>
        <begin position="1"/>
        <end position="48"/>
    </location>
</feature>
<gene>
    <name evidence="2" type="ORF">ACFPJ6_09995</name>
</gene>
<accession>A0ABW0GNJ4</accession>
<dbReference type="Proteomes" id="UP001596122">
    <property type="component" value="Unassembled WGS sequence"/>
</dbReference>
<dbReference type="RefSeq" id="WP_340270506.1">
    <property type="nucleotide sequence ID" value="NZ_JBBEOG010000007.1"/>
</dbReference>
<evidence type="ECO:0000256" key="1">
    <source>
        <dbReference type="SAM" id="MobiDB-lite"/>
    </source>
</evidence>
<protein>
    <submittedName>
        <fullName evidence="2">DUF2252 domain-containing protein</fullName>
    </submittedName>
</protein>
<organism evidence="2 3">
    <name type="scientific">Aquipuribacter nitratireducens</name>
    <dbReference type="NCBI Taxonomy" id="650104"/>
    <lineage>
        <taxon>Bacteria</taxon>
        <taxon>Bacillati</taxon>
        <taxon>Actinomycetota</taxon>
        <taxon>Actinomycetes</taxon>
        <taxon>Micrococcales</taxon>
        <taxon>Intrasporangiaceae</taxon>
        <taxon>Aquipuribacter</taxon>
    </lineage>
</organism>
<proteinExistence type="predicted"/>
<dbReference type="PANTHER" id="PTHR39441:SF1">
    <property type="entry name" value="DUF2252 DOMAIN-CONTAINING PROTEIN"/>
    <property type="match status" value="1"/>
</dbReference>
<dbReference type="Pfam" id="PF10009">
    <property type="entry name" value="DUF2252"/>
    <property type="match status" value="1"/>
</dbReference>
<dbReference type="InterPro" id="IPR018721">
    <property type="entry name" value="DUF2252"/>
</dbReference>
<comment type="caution">
    <text evidence="2">The sequence shown here is derived from an EMBL/GenBank/DDBJ whole genome shotgun (WGS) entry which is preliminary data.</text>
</comment>
<evidence type="ECO:0000313" key="2">
    <source>
        <dbReference type="EMBL" id="MFC5381123.1"/>
    </source>
</evidence>
<dbReference type="EMBL" id="JBHSLD010000009">
    <property type="protein sequence ID" value="MFC5381123.1"/>
    <property type="molecule type" value="Genomic_DNA"/>
</dbReference>
<reference evidence="3" key="1">
    <citation type="journal article" date="2019" name="Int. J. Syst. Evol. Microbiol.">
        <title>The Global Catalogue of Microorganisms (GCM) 10K type strain sequencing project: providing services to taxonomists for standard genome sequencing and annotation.</title>
        <authorList>
            <consortium name="The Broad Institute Genomics Platform"/>
            <consortium name="The Broad Institute Genome Sequencing Center for Infectious Disease"/>
            <person name="Wu L."/>
            <person name="Ma J."/>
        </authorList>
    </citation>
    <scope>NUCLEOTIDE SEQUENCE [LARGE SCALE GENOMIC DNA]</scope>
    <source>
        <strain evidence="3">CCUG 43114</strain>
    </source>
</reference>